<evidence type="ECO:0000256" key="2">
    <source>
        <dbReference type="ARBA" id="ARBA00023054"/>
    </source>
</evidence>
<dbReference type="Gene3D" id="2.40.420.20">
    <property type="match status" value="1"/>
</dbReference>
<dbReference type="RefSeq" id="WP_084016524.1">
    <property type="nucleotide sequence ID" value="NZ_FWXS01000002.1"/>
</dbReference>
<dbReference type="Gene3D" id="1.10.287.470">
    <property type="entry name" value="Helix hairpin bin"/>
    <property type="match status" value="1"/>
</dbReference>
<keyword evidence="2" id="KW-0175">Coiled coil</keyword>
<dbReference type="InterPro" id="IPR050465">
    <property type="entry name" value="UPF0194_transport"/>
</dbReference>
<accession>A0A1W1ZCN5</accession>
<dbReference type="Proteomes" id="UP000192393">
    <property type="component" value="Unassembled WGS sequence"/>
</dbReference>
<dbReference type="Gene3D" id="2.40.50.100">
    <property type="match status" value="1"/>
</dbReference>
<keyword evidence="6" id="KW-1185">Reference proteome</keyword>
<evidence type="ECO:0000313" key="6">
    <source>
        <dbReference type="Proteomes" id="UP000192393"/>
    </source>
</evidence>
<dbReference type="GO" id="GO:0030313">
    <property type="term" value="C:cell envelope"/>
    <property type="evidence" value="ECO:0007669"/>
    <property type="project" value="UniProtKB-SubCell"/>
</dbReference>
<dbReference type="Pfam" id="PF25967">
    <property type="entry name" value="RND-MFP_C"/>
    <property type="match status" value="1"/>
</dbReference>
<protein>
    <submittedName>
        <fullName evidence="5">HlyD family secretion protein</fullName>
    </submittedName>
</protein>
<evidence type="ECO:0000313" key="5">
    <source>
        <dbReference type="EMBL" id="SMC46032.1"/>
    </source>
</evidence>
<dbReference type="InterPro" id="IPR058627">
    <property type="entry name" value="MdtA-like_C"/>
</dbReference>
<keyword evidence="3" id="KW-0812">Transmembrane</keyword>
<keyword evidence="3" id="KW-1133">Transmembrane helix</keyword>
<comment type="subcellular location">
    <subcellularLocation>
        <location evidence="1">Cell envelope</location>
    </subcellularLocation>
</comment>
<reference evidence="5 6" key="1">
    <citation type="submission" date="2017-04" db="EMBL/GenBank/DDBJ databases">
        <authorList>
            <person name="Afonso C.L."/>
            <person name="Miller P.J."/>
            <person name="Scott M.A."/>
            <person name="Spackman E."/>
            <person name="Goraichik I."/>
            <person name="Dimitrov K.M."/>
            <person name="Suarez D.L."/>
            <person name="Swayne D.E."/>
        </authorList>
    </citation>
    <scope>NUCLEOTIDE SEQUENCE [LARGE SCALE GENOMIC DNA]</scope>
    <source>
        <strain evidence="5 6">CGMCC 1.12708</strain>
    </source>
</reference>
<dbReference type="EMBL" id="FWXS01000002">
    <property type="protein sequence ID" value="SMC46032.1"/>
    <property type="molecule type" value="Genomic_DNA"/>
</dbReference>
<dbReference type="OrthoDB" id="1957187at2"/>
<dbReference type="PANTHER" id="PTHR32347">
    <property type="entry name" value="EFFLUX SYSTEM COMPONENT YKNX-RELATED"/>
    <property type="match status" value="1"/>
</dbReference>
<organism evidence="5 6">
    <name type="scientific">Moheibacter sediminis</name>
    <dbReference type="NCBI Taxonomy" id="1434700"/>
    <lineage>
        <taxon>Bacteria</taxon>
        <taxon>Pseudomonadati</taxon>
        <taxon>Bacteroidota</taxon>
        <taxon>Flavobacteriia</taxon>
        <taxon>Flavobacteriales</taxon>
        <taxon>Weeksellaceae</taxon>
        <taxon>Moheibacter</taxon>
    </lineage>
</organism>
<dbReference type="Gene3D" id="2.40.30.170">
    <property type="match status" value="1"/>
</dbReference>
<dbReference type="AlphaFoldDB" id="A0A1W1ZCN5"/>
<evidence type="ECO:0000259" key="4">
    <source>
        <dbReference type="Pfam" id="PF25967"/>
    </source>
</evidence>
<feature type="domain" description="Multidrug resistance protein MdtA-like C-terminal permuted SH3" evidence="4">
    <location>
        <begin position="344"/>
        <end position="402"/>
    </location>
</feature>
<name>A0A1W1ZCN5_9FLAO</name>
<proteinExistence type="predicted"/>
<evidence type="ECO:0000256" key="3">
    <source>
        <dbReference type="SAM" id="Phobius"/>
    </source>
</evidence>
<gene>
    <name evidence="5" type="ORF">SAMN06296427_102378</name>
</gene>
<keyword evidence="3" id="KW-0472">Membrane</keyword>
<sequence>MDTKVQNKKSKYKIIIFITIPALILIGFLSSSLLKKKSLNVDQSRIAIREVKNGKFDDIVILNGKIEPLNSVLINVVEGGAVQEVFVEDGSMVRAGEPLMRIYNPNTELSYLQQETAIIEQINNLKNLKISLTNQELELEKEMILIQHDYIDSEQQYNLDKNLYTSEIIPEKDYNKSKENFSYQSKRKEVIQTSVKKEKQARSTQINSINEALTKMERNLEILRSNKQNFIVLASSTGRISSFDPSLGQHINAGESVGKIDIMDGYKLTAKVDEYYISRLQPAHSGTIEFEGTTYDVMISKILPEVKDGQFQVDLVFKNKFPENLKMGMSFSIKLFLSESTESLLIPKGAFYQETAGKWIFVLDGDKKAMRRNIKIGRENPIYYEIIEGLKIGDRIITSSYQDYKNVEVLNLN</sequence>
<dbReference type="STRING" id="1434700.SAMN06296427_102378"/>
<feature type="transmembrane region" description="Helical" evidence="3">
    <location>
        <begin position="12"/>
        <end position="34"/>
    </location>
</feature>
<dbReference type="PANTHER" id="PTHR32347:SF23">
    <property type="entry name" value="BLL5650 PROTEIN"/>
    <property type="match status" value="1"/>
</dbReference>
<evidence type="ECO:0000256" key="1">
    <source>
        <dbReference type="ARBA" id="ARBA00004196"/>
    </source>
</evidence>